<proteinExistence type="predicted"/>
<evidence type="ECO:0000313" key="3">
    <source>
        <dbReference type="EMBL" id="MWZ40517.1"/>
    </source>
</evidence>
<dbReference type="Proteomes" id="UP000469081">
    <property type="component" value="Unassembled WGS sequence"/>
</dbReference>
<evidence type="ECO:0000256" key="1">
    <source>
        <dbReference type="SAM" id="Phobius"/>
    </source>
</evidence>
<evidence type="ECO:0000313" key="2">
    <source>
        <dbReference type="EMBL" id="KFJ41226.1"/>
    </source>
</evidence>
<dbReference type="AlphaFoldDB" id="A0A0E3A3U5"/>
<evidence type="ECO:0008006" key="6">
    <source>
        <dbReference type="Google" id="ProtNLM"/>
    </source>
</evidence>
<dbReference type="Proteomes" id="UP000028987">
    <property type="component" value="Unassembled WGS sequence"/>
</dbReference>
<protein>
    <recommendedName>
        <fullName evidence="6">DUF1656 domain-containing protein</fullName>
    </recommendedName>
</protein>
<accession>A0A0E3A3U5</accession>
<dbReference type="EMBL" id="JOVO01000009">
    <property type="protein sequence ID" value="KFJ41226.1"/>
    <property type="molecule type" value="Genomic_DNA"/>
</dbReference>
<reference evidence="2 4" key="1">
    <citation type="submission" date="2014-06" db="EMBL/GenBank/DDBJ databases">
        <authorList>
            <person name="Bishop-Lilly K.A."/>
            <person name="Broomall S.M."/>
            <person name="Chain P.S."/>
            <person name="Chertkov O."/>
            <person name="Coyne S.R."/>
            <person name="Daligault H.E."/>
            <person name="Davenport K.W."/>
            <person name="Erkkila T."/>
            <person name="Frey K.G."/>
            <person name="Gibbons H.S."/>
            <person name="Gu W."/>
            <person name="Jaissle J."/>
            <person name="Johnson S.L."/>
            <person name="Koroleva G.I."/>
            <person name="Ladner J.T."/>
            <person name="Lo C.-C."/>
            <person name="Minogue T.D."/>
            <person name="Munk C."/>
            <person name="Palacios G.F."/>
            <person name="Redden C.L."/>
            <person name="Rosenzweig C.N."/>
            <person name="Scholz M.B."/>
            <person name="Teshima H."/>
            <person name="Xu Y."/>
        </authorList>
    </citation>
    <scope>NUCLEOTIDE SEQUENCE [LARGE SCALE GENOMIC DNA]</scope>
    <source>
        <strain evidence="2 4">FTZ</strain>
    </source>
</reference>
<sequence>MPILTFDGLLFSPLLLFVAIALILTILTNLIAPELLKSKKYTNLKLSWLNLAIFLCYLGLVMFILGD</sequence>
<evidence type="ECO:0000313" key="5">
    <source>
        <dbReference type="Proteomes" id="UP000469081"/>
    </source>
</evidence>
<organism evidence="3 5">
    <name type="scientific">Francisella tularensis</name>
    <dbReference type="NCBI Taxonomy" id="263"/>
    <lineage>
        <taxon>Bacteria</taxon>
        <taxon>Pseudomonadati</taxon>
        <taxon>Pseudomonadota</taxon>
        <taxon>Gammaproteobacteria</taxon>
        <taxon>Thiotrichales</taxon>
        <taxon>Francisellaceae</taxon>
        <taxon>Francisella</taxon>
    </lineage>
</organism>
<name>A0A0E3A3U5_FRATU</name>
<dbReference type="RefSeq" id="WP_003023515.1">
    <property type="nucleotide sequence ID" value="NZ_CP012092.1"/>
</dbReference>
<reference evidence="3 5" key="2">
    <citation type="submission" date="2019-06" db="EMBL/GenBank/DDBJ databases">
        <title>Phylogeography and genetic diversity of Francisella tularensis subsp. holarctica in France (1947-2018).</title>
        <authorList>
            <person name="Kevin M."/>
            <person name="Madani N."/>
            <person name="Maurin M."/>
        </authorList>
    </citation>
    <scope>NUCLEOTIDE SEQUENCE [LARGE SCALE GENOMIC DNA]</scope>
    <source>
        <strain evidence="3 5">ATCC 15482</strain>
    </source>
</reference>
<dbReference type="OMA" id="IPKIIHD"/>
<feature type="transmembrane region" description="Helical" evidence="1">
    <location>
        <begin position="14"/>
        <end position="36"/>
    </location>
</feature>
<keyword evidence="1" id="KW-0812">Transmembrane</keyword>
<comment type="caution">
    <text evidence="3">The sequence shown here is derived from an EMBL/GenBank/DDBJ whole genome shotgun (WGS) entry which is preliminary data.</text>
</comment>
<keyword evidence="1" id="KW-1133">Transmembrane helix</keyword>
<gene>
    <name evidence="2" type="ORF">DR87_843</name>
    <name evidence="3" type="ORF">FNC33_08215</name>
</gene>
<keyword evidence="1" id="KW-0472">Membrane</keyword>
<feature type="transmembrane region" description="Helical" evidence="1">
    <location>
        <begin position="48"/>
        <end position="66"/>
    </location>
</feature>
<evidence type="ECO:0000313" key="4">
    <source>
        <dbReference type="Proteomes" id="UP000028987"/>
    </source>
</evidence>
<dbReference type="GeneID" id="75263793"/>
<dbReference type="EMBL" id="VJEZ01000011">
    <property type="protein sequence ID" value="MWZ40517.1"/>
    <property type="molecule type" value="Genomic_DNA"/>
</dbReference>